<dbReference type="RefSeq" id="WP_114957934.1">
    <property type="nucleotide sequence ID" value="NZ_JBHSJF010000006.1"/>
</dbReference>
<sequence length="67" mass="7084">MDPVSANASAAAILEGYRRAMSEQTPVVQSDPDELTLTDVLENATEHAQGLAGYRLAGPGKRLDRSA</sequence>
<organism evidence="1 2">
    <name type="scientific">Flaviflagellibacter deserti</name>
    <dbReference type="NCBI Taxonomy" id="2267266"/>
    <lineage>
        <taxon>Bacteria</taxon>
        <taxon>Pseudomonadati</taxon>
        <taxon>Pseudomonadota</taxon>
        <taxon>Alphaproteobacteria</taxon>
        <taxon>Hyphomicrobiales</taxon>
        <taxon>Flaviflagellibacter</taxon>
    </lineage>
</organism>
<reference evidence="2" key="1">
    <citation type="journal article" date="2019" name="Int. J. Syst. Evol. Microbiol.">
        <title>The Global Catalogue of Microorganisms (GCM) 10K type strain sequencing project: providing services to taxonomists for standard genome sequencing and annotation.</title>
        <authorList>
            <consortium name="The Broad Institute Genomics Platform"/>
            <consortium name="The Broad Institute Genome Sequencing Center for Infectious Disease"/>
            <person name="Wu L."/>
            <person name="Ma J."/>
        </authorList>
    </citation>
    <scope>NUCLEOTIDE SEQUENCE [LARGE SCALE GENOMIC DNA]</scope>
    <source>
        <strain evidence="2">CGMCC 1.16444</strain>
    </source>
</reference>
<dbReference type="EMBL" id="JBHSJF010000006">
    <property type="protein sequence ID" value="MFC5068576.1"/>
    <property type="molecule type" value="Genomic_DNA"/>
</dbReference>
<evidence type="ECO:0000313" key="1">
    <source>
        <dbReference type="EMBL" id="MFC5068576.1"/>
    </source>
</evidence>
<name>A0ABV9Z6Y7_9HYPH</name>
<keyword evidence="2" id="KW-1185">Reference proteome</keyword>
<accession>A0ABV9Z6Y7</accession>
<gene>
    <name evidence="1" type="ORF">ACFPFW_11200</name>
</gene>
<protein>
    <submittedName>
        <fullName evidence="1">Uncharacterized protein</fullName>
    </submittedName>
</protein>
<evidence type="ECO:0000313" key="2">
    <source>
        <dbReference type="Proteomes" id="UP001595796"/>
    </source>
</evidence>
<proteinExistence type="predicted"/>
<comment type="caution">
    <text evidence="1">The sequence shown here is derived from an EMBL/GenBank/DDBJ whole genome shotgun (WGS) entry which is preliminary data.</text>
</comment>
<dbReference type="Proteomes" id="UP001595796">
    <property type="component" value="Unassembled WGS sequence"/>
</dbReference>